<dbReference type="Pfam" id="PF01715">
    <property type="entry name" value="IPPT"/>
    <property type="match status" value="1"/>
</dbReference>
<dbReference type="InterPro" id="IPR018022">
    <property type="entry name" value="IPT"/>
</dbReference>
<feature type="binding site" evidence="10">
    <location>
        <begin position="10"/>
        <end position="17"/>
    </location>
    <ligand>
        <name>ATP</name>
        <dbReference type="ChEBI" id="CHEBI:30616"/>
    </ligand>
</feature>
<dbReference type="InterPro" id="IPR039657">
    <property type="entry name" value="Dimethylallyltransferase"/>
</dbReference>
<reference evidence="12 13" key="1">
    <citation type="submission" date="2023-07" db="EMBL/GenBank/DDBJ databases">
        <title>Genomic Encyclopedia of Type Strains, Phase IV (KMG-IV): sequencing the most valuable type-strain genomes for metagenomic binning, comparative biology and taxonomic classification.</title>
        <authorList>
            <person name="Goeker M."/>
        </authorList>
    </citation>
    <scope>NUCLEOTIDE SEQUENCE [LARGE SCALE GENOMIC DNA]</scope>
    <source>
        <strain evidence="12 13">DSM 22616</strain>
    </source>
</reference>
<comment type="catalytic activity">
    <reaction evidence="9 10">
        <text>adenosine(37) in tRNA + dimethylallyl diphosphate = N(6)-dimethylallyladenosine(37) in tRNA + diphosphate</text>
        <dbReference type="Rhea" id="RHEA:26482"/>
        <dbReference type="Rhea" id="RHEA-COMP:10162"/>
        <dbReference type="Rhea" id="RHEA-COMP:10375"/>
        <dbReference type="ChEBI" id="CHEBI:33019"/>
        <dbReference type="ChEBI" id="CHEBI:57623"/>
        <dbReference type="ChEBI" id="CHEBI:74411"/>
        <dbReference type="ChEBI" id="CHEBI:74415"/>
        <dbReference type="EC" id="2.5.1.75"/>
    </reaction>
</comment>
<dbReference type="EMBL" id="JAUSTN010000001">
    <property type="protein sequence ID" value="MDQ0274239.1"/>
    <property type="molecule type" value="Genomic_DNA"/>
</dbReference>
<feature type="site" description="Interaction with substrate tRNA" evidence="10">
    <location>
        <position position="124"/>
    </location>
</feature>
<evidence type="ECO:0000256" key="10">
    <source>
        <dbReference type="HAMAP-Rule" id="MF_00185"/>
    </source>
</evidence>
<sequence length="304" mass="36122">MKENLLVITGPTGIGKTDLSIKIAKKYKGQIISADSMQIYKKMDIGTGKIKKDEMEGIDHYLIDFVNPDEDFSVDDFKKLAKEKISYINNKNKLPIIVGGTGLYINSIVYDFSMQKTEKNEDFRKNLEYRIKNEGLEKIYKELYCKDKGAALKIHPNNKQRIIRALEIFEFQGKKETENFRKKNDSYNLFMIGLNTDREILYERINKRVDKMFEMGFIDEVRELLKEGFDENLTSMKAIGYREVIDFLKGNISLDEAKEKMKQFSRNYAKRQLTWFRRDERIFWFDPFKDKEERLFEKIDEKFL</sequence>
<dbReference type="SUPFAM" id="SSF52540">
    <property type="entry name" value="P-loop containing nucleoside triphosphate hydrolases"/>
    <property type="match status" value="2"/>
</dbReference>
<evidence type="ECO:0000256" key="2">
    <source>
        <dbReference type="ARBA" id="ARBA00003213"/>
    </source>
</evidence>
<evidence type="ECO:0000259" key="11">
    <source>
        <dbReference type="PROSITE" id="PS50052"/>
    </source>
</evidence>
<dbReference type="GO" id="GO:0052381">
    <property type="term" value="F:tRNA dimethylallyltransferase activity"/>
    <property type="evidence" value="ECO:0007669"/>
    <property type="project" value="UniProtKB-EC"/>
</dbReference>
<comment type="similarity">
    <text evidence="3 10">Belongs to the IPP transferase family.</text>
</comment>
<evidence type="ECO:0000256" key="8">
    <source>
        <dbReference type="ARBA" id="ARBA00022842"/>
    </source>
</evidence>
<keyword evidence="5 10" id="KW-0819">tRNA processing</keyword>
<evidence type="ECO:0000256" key="6">
    <source>
        <dbReference type="ARBA" id="ARBA00022741"/>
    </source>
</evidence>
<feature type="region of interest" description="Interaction with substrate tRNA" evidence="10">
    <location>
        <begin position="35"/>
        <end position="38"/>
    </location>
</feature>
<evidence type="ECO:0000313" key="13">
    <source>
        <dbReference type="Proteomes" id="UP001236559"/>
    </source>
</evidence>
<dbReference type="Gene3D" id="3.40.50.300">
    <property type="entry name" value="P-loop containing nucleotide triphosphate hydrolases"/>
    <property type="match status" value="1"/>
</dbReference>
<keyword evidence="6 10" id="KW-0547">Nucleotide-binding</keyword>
<keyword evidence="13" id="KW-1185">Reference proteome</keyword>
<keyword evidence="7 10" id="KW-0067">ATP-binding</keyword>
<dbReference type="HAMAP" id="MF_00185">
    <property type="entry name" value="IPP_trans"/>
    <property type="match status" value="1"/>
</dbReference>
<feature type="site" description="Interaction with substrate tRNA" evidence="10">
    <location>
        <position position="101"/>
    </location>
</feature>
<proteinExistence type="inferred from homology"/>
<evidence type="ECO:0000256" key="4">
    <source>
        <dbReference type="ARBA" id="ARBA00022679"/>
    </source>
</evidence>
<feature type="domain" description="Guanylate kinase-like" evidence="11">
    <location>
        <begin position="3"/>
        <end position="210"/>
    </location>
</feature>
<evidence type="ECO:0000256" key="3">
    <source>
        <dbReference type="ARBA" id="ARBA00005842"/>
    </source>
</evidence>
<evidence type="ECO:0000256" key="1">
    <source>
        <dbReference type="ARBA" id="ARBA00001946"/>
    </source>
</evidence>
<dbReference type="InterPro" id="IPR027417">
    <property type="entry name" value="P-loop_NTPase"/>
</dbReference>
<comment type="subunit">
    <text evidence="10">Monomer.</text>
</comment>
<dbReference type="EC" id="2.5.1.75" evidence="10"/>
<dbReference type="NCBIfam" id="TIGR00174">
    <property type="entry name" value="miaA"/>
    <property type="match status" value="1"/>
</dbReference>
<organism evidence="12 13">
    <name type="scientific">Peptoniphilus koenoeneniae</name>
    <dbReference type="NCBI Taxonomy" id="507751"/>
    <lineage>
        <taxon>Bacteria</taxon>
        <taxon>Bacillati</taxon>
        <taxon>Bacillota</taxon>
        <taxon>Tissierellia</taxon>
        <taxon>Tissierellales</taxon>
        <taxon>Peptoniphilaceae</taxon>
        <taxon>Peptoniphilus</taxon>
    </lineage>
</organism>
<evidence type="ECO:0000256" key="7">
    <source>
        <dbReference type="ARBA" id="ARBA00022840"/>
    </source>
</evidence>
<dbReference type="RefSeq" id="WP_023056261.1">
    <property type="nucleotide sequence ID" value="NZ_JAUSTN010000001.1"/>
</dbReference>
<feature type="binding site" evidence="10">
    <location>
        <begin position="12"/>
        <end position="17"/>
    </location>
    <ligand>
        <name>substrate</name>
    </ligand>
</feature>
<accession>A0ABU0ASK2</accession>
<keyword evidence="4 10" id="KW-0808">Transferase</keyword>
<dbReference type="Gene3D" id="1.10.20.140">
    <property type="match status" value="1"/>
</dbReference>
<comment type="caution">
    <text evidence="12">The sequence shown here is derived from an EMBL/GenBank/DDBJ whole genome shotgun (WGS) entry which is preliminary data.</text>
</comment>
<dbReference type="PANTHER" id="PTHR11088">
    <property type="entry name" value="TRNA DIMETHYLALLYLTRANSFERASE"/>
    <property type="match status" value="1"/>
</dbReference>
<evidence type="ECO:0000256" key="9">
    <source>
        <dbReference type="ARBA" id="ARBA00049563"/>
    </source>
</evidence>
<comment type="function">
    <text evidence="2 10">Catalyzes the transfer of a dimethylallyl group onto the adenine at position 37 in tRNAs that read codons beginning with uridine, leading to the formation of N6-(dimethylallyl)adenosine (i(6)A).</text>
</comment>
<keyword evidence="8 10" id="KW-0460">Magnesium</keyword>
<comment type="cofactor">
    <cofactor evidence="1 10">
        <name>Mg(2+)</name>
        <dbReference type="ChEBI" id="CHEBI:18420"/>
    </cofactor>
</comment>
<name>A0ABU0ASK2_9FIRM</name>
<feature type="region of interest" description="Interaction with substrate tRNA" evidence="10">
    <location>
        <begin position="160"/>
        <end position="164"/>
    </location>
</feature>
<evidence type="ECO:0000256" key="5">
    <source>
        <dbReference type="ARBA" id="ARBA00022694"/>
    </source>
</evidence>
<comment type="caution">
    <text evidence="10">Lacks conserved residue(s) required for the propagation of feature annotation.</text>
</comment>
<dbReference type="InterPro" id="IPR008144">
    <property type="entry name" value="Guanylate_kin-like_dom"/>
</dbReference>
<gene>
    <name evidence="10" type="primary">miaA</name>
    <name evidence="12" type="ORF">J2S72_000235</name>
</gene>
<dbReference type="Proteomes" id="UP001236559">
    <property type="component" value="Unassembled WGS sequence"/>
</dbReference>
<evidence type="ECO:0000313" key="12">
    <source>
        <dbReference type="EMBL" id="MDQ0274239.1"/>
    </source>
</evidence>
<dbReference type="PROSITE" id="PS50052">
    <property type="entry name" value="GUANYLATE_KINASE_2"/>
    <property type="match status" value="1"/>
</dbReference>
<dbReference type="PANTHER" id="PTHR11088:SF60">
    <property type="entry name" value="TRNA DIMETHYLALLYLTRANSFERASE"/>
    <property type="match status" value="1"/>
</dbReference>
<protein>
    <recommendedName>
        <fullName evidence="10">tRNA dimethylallyltransferase</fullName>
        <ecNumber evidence="10">2.5.1.75</ecNumber>
    </recommendedName>
    <alternativeName>
        <fullName evidence="10">Dimethylallyl diphosphate:tRNA dimethylallyltransferase</fullName>
        <shortName evidence="10">DMAPP:tRNA dimethylallyltransferase</shortName>
        <shortName evidence="10">DMATase</shortName>
    </alternativeName>
    <alternativeName>
        <fullName evidence="10">Isopentenyl-diphosphate:tRNA isopentenyltransferase</fullName>
        <shortName evidence="10">IPP transferase</shortName>
        <shortName evidence="10">IPPT</shortName>
        <shortName evidence="10">IPTase</shortName>
    </alternativeName>
</protein>